<dbReference type="Proteomes" id="UP000654075">
    <property type="component" value="Unassembled WGS sequence"/>
</dbReference>
<proteinExistence type="predicted"/>
<evidence type="ECO:0000256" key="1">
    <source>
        <dbReference type="SAM" id="MobiDB-lite"/>
    </source>
</evidence>
<dbReference type="EMBL" id="CAJNNV010021494">
    <property type="protein sequence ID" value="CAE8607412.1"/>
    <property type="molecule type" value="Genomic_DNA"/>
</dbReference>
<sequence length="111" mass="12915">MKKADDSCSDCKVIQKSLDGDNTEFEVEAQMPFIKNSSSKLVKVKLTTKEQKFVTKVTSAKLTMSKALWTEWKEYRLKLWRSGKVWGGDDKDDEKEKDKDEKKDEEMKEAK</sequence>
<name>A0A813FAQ4_POLGL</name>
<reference evidence="2" key="1">
    <citation type="submission" date="2021-02" db="EMBL/GenBank/DDBJ databases">
        <authorList>
            <person name="Dougan E. K."/>
            <person name="Rhodes N."/>
            <person name="Thang M."/>
            <person name="Chan C."/>
        </authorList>
    </citation>
    <scope>NUCLEOTIDE SEQUENCE</scope>
</reference>
<evidence type="ECO:0000313" key="2">
    <source>
        <dbReference type="EMBL" id="CAE8607412.1"/>
    </source>
</evidence>
<gene>
    <name evidence="2" type="ORF">PGLA1383_LOCUS25345</name>
</gene>
<evidence type="ECO:0000313" key="3">
    <source>
        <dbReference type="Proteomes" id="UP000654075"/>
    </source>
</evidence>
<feature type="compositionally biased region" description="Basic and acidic residues" evidence="1">
    <location>
        <begin position="94"/>
        <end position="111"/>
    </location>
</feature>
<comment type="caution">
    <text evidence="2">The sequence shown here is derived from an EMBL/GenBank/DDBJ whole genome shotgun (WGS) entry which is preliminary data.</text>
</comment>
<feature type="region of interest" description="Disordered" evidence="1">
    <location>
        <begin position="84"/>
        <end position="111"/>
    </location>
</feature>
<keyword evidence="3" id="KW-1185">Reference proteome</keyword>
<protein>
    <submittedName>
        <fullName evidence="2">Uncharacterized protein</fullName>
    </submittedName>
</protein>
<dbReference type="AlphaFoldDB" id="A0A813FAQ4"/>
<organism evidence="2 3">
    <name type="scientific">Polarella glacialis</name>
    <name type="common">Dinoflagellate</name>
    <dbReference type="NCBI Taxonomy" id="89957"/>
    <lineage>
        <taxon>Eukaryota</taxon>
        <taxon>Sar</taxon>
        <taxon>Alveolata</taxon>
        <taxon>Dinophyceae</taxon>
        <taxon>Suessiales</taxon>
        <taxon>Suessiaceae</taxon>
        <taxon>Polarella</taxon>
    </lineage>
</organism>
<accession>A0A813FAQ4</accession>